<keyword evidence="2" id="KW-0012">Acyltransferase</keyword>
<dbReference type="InterPro" id="IPR016181">
    <property type="entry name" value="Acyl_CoA_acyltransferase"/>
</dbReference>
<dbReference type="Pfam" id="PF00583">
    <property type="entry name" value="Acetyltransf_1"/>
    <property type="match status" value="1"/>
</dbReference>
<gene>
    <name evidence="2" type="ORF">E7V67_022145</name>
</gene>
<dbReference type="Proteomes" id="UP000321323">
    <property type="component" value="Chromosome"/>
</dbReference>
<evidence type="ECO:0000259" key="1">
    <source>
        <dbReference type="PROSITE" id="PS51186"/>
    </source>
</evidence>
<protein>
    <submittedName>
        <fullName evidence="2">GNAT family N-acetyltransferase</fullName>
        <ecNumber evidence="2">2.3.1.-</ecNumber>
    </submittedName>
</protein>
<evidence type="ECO:0000313" key="3">
    <source>
        <dbReference type="Proteomes" id="UP000321323"/>
    </source>
</evidence>
<dbReference type="GO" id="GO:0016746">
    <property type="term" value="F:acyltransferase activity"/>
    <property type="evidence" value="ECO:0007669"/>
    <property type="project" value="UniProtKB-KW"/>
</dbReference>
<proteinExistence type="predicted"/>
<dbReference type="SUPFAM" id="SSF55729">
    <property type="entry name" value="Acyl-CoA N-acyltransferases (Nat)"/>
    <property type="match status" value="1"/>
</dbReference>
<feature type="domain" description="N-acetyltransferase" evidence="1">
    <location>
        <begin position="85"/>
        <end position="235"/>
    </location>
</feature>
<dbReference type="PROSITE" id="PS51186">
    <property type="entry name" value="GNAT"/>
    <property type="match status" value="1"/>
</dbReference>
<dbReference type="EMBL" id="CP136508">
    <property type="protein sequence ID" value="WUR12377.1"/>
    <property type="molecule type" value="Genomic_DNA"/>
</dbReference>
<keyword evidence="2" id="KW-0808">Transferase</keyword>
<accession>A0ABZ1UI63</accession>
<dbReference type="InterPro" id="IPR000182">
    <property type="entry name" value="GNAT_dom"/>
</dbReference>
<keyword evidence="3" id="KW-1185">Reference proteome</keyword>
<evidence type="ECO:0000313" key="2">
    <source>
        <dbReference type="EMBL" id="WUR12377.1"/>
    </source>
</evidence>
<dbReference type="EC" id="2.3.1.-" evidence="2"/>
<name>A0ABZ1UI63_9BURK</name>
<organism evidence="2 3">
    <name type="scientific">[Empedobacter] haloabium</name>
    <dbReference type="NCBI Taxonomy" id="592317"/>
    <lineage>
        <taxon>Bacteria</taxon>
        <taxon>Pseudomonadati</taxon>
        <taxon>Pseudomonadota</taxon>
        <taxon>Betaproteobacteria</taxon>
        <taxon>Burkholderiales</taxon>
        <taxon>Oxalobacteraceae</taxon>
        <taxon>Telluria group</taxon>
        <taxon>Telluria group incertae sedis</taxon>
    </lineage>
</organism>
<dbReference type="Gene3D" id="3.40.630.30">
    <property type="match status" value="1"/>
</dbReference>
<sequence length="235" mass="25329">MTEAPLLQPSPYDSAAFGIPAWELLAYSPAALAAADAHAGLQTIKVDPLADKALLERHRFHYCDTLLATRATRERLRAVPARAGIAIARIDARHADSAAALAICHGAFAHGRFQRDFMLERAGADRRYDNWLGQLLAAGDVWGLYAEDQLAGFIGHAGACLALHAVAPAFRGRGLARHWWHLAASALFEAGHAEVTSSISAANVAVLNLYASLGFAFDHPQDVYHRIVPERTPAP</sequence>
<reference evidence="2 3" key="1">
    <citation type="journal article" date="2019" name="Int. J. Syst. Evol. Microbiol.">
        <title>The Draft Whole-Genome Sequence of the Antibiotic Producer Empedobacter haloabium ATCC 31962 Provides Indications for Its Taxonomic Reclassification.</title>
        <authorList>
            <person name="Miess H."/>
            <person name="Arlt P."/>
            <person name="Apel A.K."/>
            <person name="Weber T."/>
            <person name="Nieselt K."/>
            <person name="Hanssen F."/>
            <person name="Czemmel S."/>
            <person name="Nahnsen S."/>
            <person name="Gross H."/>
        </authorList>
    </citation>
    <scope>NUCLEOTIDE SEQUENCE [LARGE SCALE GENOMIC DNA]</scope>
    <source>
        <strain evidence="2 3">ATCC 31962</strain>
    </source>
</reference>